<dbReference type="InterPro" id="IPR015797">
    <property type="entry name" value="NUDIX_hydrolase-like_dom_sf"/>
</dbReference>
<dbReference type="PROSITE" id="PS00893">
    <property type="entry name" value="NUDIX_BOX"/>
    <property type="match status" value="1"/>
</dbReference>
<dbReference type="EMBL" id="JBGGTQ010000006">
    <property type="protein sequence ID" value="MEZ0493526.1"/>
    <property type="molecule type" value="Genomic_DNA"/>
</dbReference>
<dbReference type="Proteomes" id="UP001566476">
    <property type="component" value="Unassembled WGS sequence"/>
</dbReference>
<protein>
    <submittedName>
        <fullName evidence="3">NUDIX domain-containing protein</fullName>
    </submittedName>
</protein>
<reference evidence="3 4" key="1">
    <citation type="submission" date="2024-07" db="EMBL/GenBank/DDBJ databases">
        <authorList>
            <person name="Thanompreechachai J."/>
            <person name="Duangmal K."/>
        </authorList>
    </citation>
    <scope>NUCLEOTIDE SEQUENCE [LARGE SCALE GENOMIC DNA]</scope>
    <source>
        <strain evidence="3 4">TBRC 1896</strain>
    </source>
</reference>
<evidence type="ECO:0000259" key="2">
    <source>
        <dbReference type="PROSITE" id="PS51462"/>
    </source>
</evidence>
<dbReference type="PROSITE" id="PS51462">
    <property type="entry name" value="NUDIX"/>
    <property type="match status" value="1"/>
</dbReference>
<sequence>MAKQSAGVLLHRQTATGVELLLAHMGGPLWEREDEHAWTVPKGEPEEGEELLDAARREFREELGLAVPDVGLVELGSARQSSGKVVTLWAGRADVDVATIVPGTFTMQWPPRSGRTARFPEVDRAQWFSPEQARVKLVRGQVVFVERLLALLART</sequence>
<accession>A0ABV4I8C8</accession>
<keyword evidence="1" id="KW-0378">Hydrolase</keyword>
<dbReference type="InterPro" id="IPR000086">
    <property type="entry name" value="NUDIX_hydrolase_dom"/>
</dbReference>
<dbReference type="SUPFAM" id="SSF55811">
    <property type="entry name" value="Nudix"/>
    <property type="match status" value="1"/>
</dbReference>
<dbReference type="InterPro" id="IPR020084">
    <property type="entry name" value="NUDIX_hydrolase_CS"/>
</dbReference>
<dbReference type="RefSeq" id="WP_370719763.1">
    <property type="nucleotide sequence ID" value="NZ_JBGGTQ010000006.1"/>
</dbReference>
<name>A0ABV4I8C8_9ACTN</name>
<organism evidence="3 4">
    <name type="scientific">Kineococcus mangrovi</name>
    <dbReference type="NCBI Taxonomy" id="1660183"/>
    <lineage>
        <taxon>Bacteria</taxon>
        <taxon>Bacillati</taxon>
        <taxon>Actinomycetota</taxon>
        <taxon>Actinomycetes</taxon>
        <taxon>Kineosporiales</taxon>
        <taxon>Kineosporiaceae</taxon>
        <taxon>Kineococcus</taxon>
    </lineage>
</organism>
<dbReference type="Gene3D" id="3.90.79.10">
    <property type="entry name" value="Nucleoside Triphosphate Pyrophosphohydrolase"/>
    <property type="match status" value="1"/>
</dbReference>
<gene>
    <name evidence="3" type="ORF">AB2L28_14905</name>
</gene>
<evidence type="ECO:0000313" key="4">
    <source>
        <dbReference type="Proteomes" id="UP001566476"/>
    </source>
</evidence>
<comment type="caution">
    <text evidence="3">The sequence shown here is derived from an EMBL/GenBank/DDBJ whole genome shotgun (WGS) entry which is preliminary data.</text>
</comment>
<keyword evidence="4" id="KW-1185">Reference proteome</keyword>
<dbReference type="PANTHER" id="PTHR21340:SF7">
    <property type="entry name" value="NUDIX HYDROLASE DOMAIN-CONTAINING PROTEIN"/>
    <property type="match status" value="1"/>
</dbReference>
<evidence type="ECO:0000313" key="3">
    <source>
        <dbReference type="EMBL" id="MEZ0493526.1"/>
    </source>
</evidence>
<evidence type="ECO:0000256" key="1">
    <source>
        <dbReference type="ARBA" id="ARBA00022801"/>
    </source>
</evidence>
<feature type="domain" description="Nudix hydrolase" evidence="2">
    <location>
        <begin position="1"/>
        <end position="150"/>
    </location>
</feature>
<dbReference type="PANTHER" id="PTHR21340">
    <property type="entry name" value="DIADENOSINE 5,5-P1,P4-TETRAPHOSPHATE PYROPHOSPHOHYDROLASE MUTT"/>
    <property type="match status" value="1"/>
</dbReference>
<dbReference type="InterPro" id="IPR051325">
    <property type="entry name" value="Nudix_hydrolase_domain"/>
</dbReference>
<dbReference type="Pfam" id="PF00293">
    <property type="entry name" value="NUDIX"/>
    <property type="match status" value="1"/>
</dbReference>
<proteinExistence type="predicted"/>